<keyword evidence="6 12" id="KW-0812">Transmembrane</keyword>
<evidence type="ECO:0000256" key="9">
    <source>
        <dbReference type="ARBA" id="ARBA00023136"/>
    </source>
</evidence>
<evidence type="ECO:0000256" key="11">
    <source>
        <dbReference type="SAM" id="MobiDB-lite"/>
    </source>
</evidence>
<feature type="transmembrane region" description="Helical" evidence="12">
    <location>
        <begin position="223"/>
        <end position="243"/>
    </location>
</feature>
<feature type="transmembrane region" description="Helical" evidence="12">
    <location>
        <begin position="759"/>
        <end position="779"/>
    </location>
</feature>
<feature type="transmembrane region" description="Helical" evidence="12">
    <location>
        <begin position="590"/>
        <end position="606"/>
    </location>
</feature>
<keyword evidence="10" id="KW-0325">Glycoprotein</keyword>
<comment type="caution">
    <text evidence="13">The sequence shown here is derived from an EMBL/GenBank/DDBJ whole genome shotgun (WGS) entry which is preliminary data.</text>
</comment>
<sequence length="1035" mass="115121">MKNKASASGTAAHAAQAIHDDGARRSSRQRIDLSRADEGIDRYELERALRASLEEEKRRERMQPNKKDKPKKSPVKEKKTVQQKRKREPSESESASEAEPEVKQEESPPPAKKKTPAKKSPLVKKETNVQNKKKETNNKPAAKGKPAVVPKKEVKEEAKEVKKEEVKEKKPPAKKAAKAAAPKAEKKTGGKKGGAKKNSSKELPRTNEFITLLACANKAMLRLFSASLGIALGLLVFQAGFLLRRQELQLKSKCADANLHHSACWMKQQYKRVILLLIDALRADFLASNQYDKNAHFYSGQMKKAQKNSIIFALTTGNLPTFIDASDNFSPDAVVHEDNIIFQARSLGKNITLLGDDTWLSLYPSSFAFQHVLPSFDINDLTTNDDTIRPLLKEEMKRSQANSELIIAHFLGVDHCGHKFGPNHPKMSEMLQKIDSIIWETAEAMQKDELLVVIGDHGMTSTGDHGGDSEDETNAGIFVYSPERPLAFSSRSLQQIDLVPTLSLLLGLPIPFSNLGTVIESLFPNGLRNDAIALNYEQIKRFAETYASAYSFTELHSYLPFEAAYKEEQLRAMSRIQLALRSAWTRFDETFMRLGLLSLIESLLFLSTNFAVTFAACAFRSGIILLQLAVLLGGTENNLAVPMILQLCSTANLALLFVFLHAIGLLSNSFIVYEGAVVRFALQSILICMWAKERFSFSVLKDRKSGKEGQTKHFSSLFSLLLGLSALRLETYFHRCREEEIGLEFVPVYFYKLTTNSGAAQFFRVLLGVLSMLLMNWYIQKRVSIYGGQISGSLSVARALLYPTQLGILVHGLIKSIPIPPALEPKVAIVAIGVAQMIYALSIASFILAAFSRSNSPALRHFLAVISISQITLLLLGEGLLPAAVLFLLIALHFAHTCQDTELLIRTMSLLIPLGFYFTGHSPTLTAIPWTAAFVGLPGNFFLRTFPAFLILTHICISSLIVPLSLYQFSSIRAYHLLLFFSSISALFSSIAALIHKRHLMVWKIFAPKFIFEGVSLLYLIVVINICAIVMKRVK</sequence>
<feature type="transmembrane region" description="Helical" evidence="12">
    <location>
        <begin position="644"/>
        <end position="664"/>
    </location>
</feature>
<feature type="transmembrane region" description="Helical" evidence="12">
    <location>
        <begin position="799"/>
        <end position="817"/>
    </location>
</feature>
<evidence type="ECO:0000256" key="5">
    <source>
        <dbReference type="ARBA" id="ARBA00022679"/>
    </source>
</evidence>
<evidence type="ECO:0000313" key="14">
    <source>
        <dbReference type="Proteomes" id="UP000218231"/>
    </source>
</evidence>
<dbReference type="UniPathway" id="UPA00196"/>
<evidence type="ECO:0000256" key="8">
    <source>
        <dbReference type="ARBA" id="ARBA00022989"/>
    </source>
</evidence>
<dbReference type="PANTHER" id="PTHR23071:SF1">
    <property type="entry name" value="GPI ETHANOLAMINE PHOSPHATE TRANSFERASE 3"/>
    <property type="match status" value="1"/>
</dbReference>
<comment type="similarity">
    <text evidence="3">Belongs to the PIGG/PIGN/PIGO family. PIGO subfamily.</text>
</comment>
<comment type="pathway">
    <text evidence="2">Glycolipid biosynthesis; glycosylphosphatidylinositol-anchor biosynthesis.</text>
</comment>
<evidence type="ECO:0000313" key="13">
    <source>
        <dbReference type="EMBL" id="PAV87916.1"/>
    </source>
</evidence>
<feature type="compositionally biased region" description="Low complexity" evidence="11">
    <location>
        <begin position="1"/>
        <end position="17"/>
    </location>
</feature>
<dbReference type="SUPFAM" id="SSF53649">
    <property type="entry name" value="Alkaline phosphatase-like"/>
    <property type="match status" value="1"/>
</dbReference>
<feature type="compositionally biased region" description="Basic and acidic residues" evidence="11">
    <location>
        <begin position="123"/>
        <end position="137"/>
    </location>
</feature>
<feature type="transmembrane region" description="Helical" evidence="12">
    <location>
        <begin position="974"/>
        <end position="995"/>
    </location>
</feature>
<dbReference type="STRING" id="2018661.A0A2A2LNX4"/>
<dbReference type="Proteomes" id="UP000218231">
    <property type="component" value="Unassembled WGS sequence"/>
</dbReference>
<feature type="transmembrane region" description="Helical" evidence="12">
    <location>
        <begin position="941"/>
        <end position="962"/>
    </location>
</feature>
<dbReference type="GO" id="GO:0005789">
    <property type="term" value="C:endoplasmic reticulum membrane"/>
    <property type="evidence" value="ECO:0007669"/>
    <property type="project" value="UniProtKB-SubCell"/>
</dbReference>
<dbReference type="PANTHER" id="PTHR23071">
    <property type="entry name" value="PHOSPHATIDYLINOSITOL GLYCAN"/>
    <property type="match status" value="1"/>
</dbReference>
<evidence type="ECO:0000256" key="12">
    <source>
        <dbReference type="SAM" id="Phobius"/>
    </source>
</evidence>
<protein>
    <submittedName>
        <fullName evidence="13">Uncharacterized protein</fullName>
    </submittedName>
</protein>
<feature type="compositionally biased region" description="Basic and acidic residues" evidence="11">
    <location>
        <begin position="150"/>
        <end position="171"/>
    </location>
</feature>
<dbReference type="Gene3D" id="3.40.720.10">
    <property type="entry name" value="Alkaline Phosphatase, subunit A"/>
    <property type="match status" value="1"/>
</dbReference>
<name>A0A2A2LNX4_9BILA</name>
<feature type="compositionally biased region" description="Low complexity" evidence="11">
    <location>
        <begin position="139"/>
        <end position="149"/>
    </location>
</feature>
<proteinExistence type="inferred from homology"/>
<keyword evidence="4" id="KW-0337">GPI-anchor biosynthesis</keyword>
<dbReference type="InterPro" id="IPR002591">
    <property type="entry name" value="Phosphodiest/P_Trfase"/>
</dbReference>
<evidence type="ECO:0000256" key="1">
    <source>
        <dbReference type="ARBA" id="ARBA00004477"/>
    </source>
</evidence>
<evidence type="ECO:0000256" key="3">
    <source>
        <dbReference type="ARBA" id="ARBA00008695"/>
    </source>
</evidence>
<keyword evidence="5" id="KW-0808">Transferase</keyword>
<feature type="transmembrane region" description="Helical" evidence="12">
    <location>
        <begin position="910"/>
        <end position="935"/>
    </location>
</feature>
<keyword evidence="7" id="KW-0256">Endoplasmic reticulum</keyword>
<dbReference type="InterPro" id="IPR037675">
    <property type="entry name" value="PIG-O_N"/>
</dbReference>
<keyword evidence="9 12" id="KW-0472">Membrane</keyword>
<gene>
    <name evidence="13" type="ORF">WR25_03693</name>
</gene>
<feature type="region of interest" description="Disordered" evidence="11">
    <location>
        <begin position="1"/>
        <end position="202"/>
    </location>
</feature>
<keyword evidence="14" id="KW-1185">Reference proteome</keyword>
<keyword evidence="8 12" id="KW-1133">Transmembrane helix</keyword>
<feature type="compositionally biased region" description="Basic and acidic residues" evidence="11">
    <location>
        <begin position="18"/>
        <end position="67"/>
    </location>
</feature>
<evidence type="ECO:0000256" key="6">
    <source>
        <dbReference type="ARBA" id="ARBA00022692"/>
    </source>
</evidence>
<reference evidence="13 14" key="1">
    <citation type="journal article" date="2017" name="Curr. Biol.">
        <title>Genome architecture and evolution of a unichromosomal asexual nematode.</title>
        <authorList>
            <person name="Fradin H."/>
            <person name="Zegar C."/>
            <person name="Gutwein M."/>
            <person name="Lucas J."/>
            <person name="Kovtun M."/>
            <person name="Corcoran D."/>
            <person name="Baugh L.R."/>
            <person name="Kiontke K."/>
            <person name="Gunsalus K."/>
            <person name="Fitch D.H."/>
            <person name="Piano F."/>
        </authorList>
    </citation>
    <scope>NUCLEOTIDE SEQUENCE [LARGE SCALE GENOMIC DNA]</scope>
    <source>
        <strain evidence="13">PF1309</strain>
    </source>
</reference>
<dbReference type="AlphaFoldDB" id="A0A2A2LNX4"/>
<dbReference type="EMBL" id="LIAE01006538">
    <property type="protein sequence ID" value="PAV87916.1"/>
    <property type="molecule type" value="Genomic_DNA"/>
</dbReference>
<evidence type="ECO:0000256" key="10">
    <source>
        <dbReference type="ARBA" id="ARBA00023180"/>
    </source>
</evidence>
<dbReference type="GO" id="GO:0006506">
    <property type="term" value="P:GPI anchor biosynthetic process"/>
    <property type="evidence" value="ECO:0007669"/>
    <property type="project" value="UniProtKB-UniPathway"/>
</dbReference>
<dbReference type="InterPro" id="IPR017850">
    <property type="entry name" value="Alkaline_phosphatase_core_sf"/>
</dbReference>
<dbReference type="Pfam" id="PF01663">
    <property type="entry name" value="Phosphodiest"/>
    <property type="match status" value="1"/>
</dbReference>
<evidence type="ECO:0000256" key="7">
    <source>
        <dbReference type="ARBA" id="ARBA00022824"/>
    </source>
</evidence>
<dbReference type="InterPro" id="IPR039524">
    <property type="entry name" value="PIGO/GPI13"/>
</dbReference>
<dbReference type="GO" id="GO:0051377">
    <property type="term" value="F:mannose-ethanolamine phosphotransferase activity"/>
    <property type="evidence" value="ECO:0007669"/>
    <property type="project" value="InterPro"/>
</dbReference>
<feature type="transmembrane region" description="Helical" evidence="12">
    <location>
        <begin position="881"/>
        <end position="898"/>
    </location>
</feature>
<dbReference type="CDD" id="cd16023">
    <property type="entry name" value="GPI_EPT_3"/>
    <property type="match status" value="1"/>
</dbReference>
<feature type="transmembrane region" description="Helical" evidence="12">
    <location>
        <begin position="1010"/>
        <end position="1031"/>
    </location>
</feature>
<dbReference type="OrthoDB" id="272139at2759"/>
<evidence type="ECO:0000256" key="2">
    <source>
        <dbReference type="ARBA" id="ARBA00004687"/>
    </source>
</evidence>
<organism evidence="13 14">
    <name type="scientific">Diploscapter pachys</name>
    <dbReference type="NCBI Taxonomy" id="2018661"/>
    <lineage>
        <taxon>Eukaryota</taxon>
        <taxon>Metazoa</taxon>
        <taxon>Ecdysozoa</taxon>
        <taxon>Nematoda</taxon>
        <taxon>Chromadorea</taxon>
        <taxon>Rhabditida</taxon>
        <taxon>Rhabditina</taxon>
        <taxon>Rhabditomorpha</taxon>
        <taxon>Rhabditoidea</taxon>
        <taxon>Rhabditidae</taxon>
        <taxon>Diploscapter</taxon>
    </lineage>
</organism>
<comment type="subcellular location">
    <subcellularLocation>
        <location evidence="1">Endoplasmic reticulum membrane</location>
        <topology evidence="1">Multi-pass membrane protein</topology>
    </subcellularLocation>
</comment>
<evidence type="ECO:0000256" key="4">
    <source>
        <dbReference type="ARBA" id="ARBA00022502"/>
    </source>
</evidence>
<accession>A0A2A2LNX4</accession>
<feature type="transmembrane region" description="Helical" evidence="12">
    <location>
        <begin position="829"/>
        <end position="851"/>
    </location>
</feature>